<dbReference type="InterPro" id="IPR011990">
    <property type="entry name" value="TPR-like_helical_dom_sf"/>
</dbReference>
<sequence>MLHEQVEDGLPGHQEVIDSFDGDGDAVRAQVSTTLDEAMEKAAALVPPDADPMAHAFALRDVAENFMFTSGPQPVTRVHIEVAMTLYQSALDFLPADNPARVPLLHRLIEVFKARSARSGDRAGEDLDRAIELGYSALSLLPKDDLGGRGLSLSILADCHQAHFELRGDRDDLDRAIQLHREALDLSQPGNPLRAHVLTRLTTALSVRYEKYKDHADSGWIVARSAETVHTPPSSPGSASRPGLVTSLDGLGEALTTMTESAAAVRQLGATATRWAPGDQTEERDAGALFAQLGEAGYNRFRRLGDRADLELAVVSWQRALAIGRLAITVISIVTTLLLRLTRFEQSEIARTWSAITLHREALELVLLATQIVARRSATLLVPFRSFKQLGDRGTWTRDHSAP</sequence>
<keyword evidence="2" id="KW-1185">Reference proteome</keyword>
<dbReference type="Gene3D" id="1.25.40.10">
    <property type="entry name" value="Tetratricopeptide repeat domain"/>
    <property type="match status" value="1"/>
</dbReference>
<proteinExistence type="predicted"/>
<evidence type="ECO:0000313" key="2">
    <source>
        <dbReference type="Proteomes" id="UP000015241"/>
    </source>
</evidence>
<organism evidence="1 2">
    <name type="scientific">Fomitopsis schrenkii</name>
    <name type="common">Brown rot fungus</name>
    <dbReference type="NCBI Taxonomy" id="2126942"/>
    <lineage>
        <taxon>Eukaryota</taxon>
        <taxon>Fungi</taxon>
        <taxon>Dikarya</taxon>
        <taxon>Basidiomycota</taxon>
        <taxon>Agaricomycotina</taxon>
        <taxon>Agaricomycetes</taxon>
        <taxon>Polyporales</taxon>
        <taxon>Fomitopsis</taxon>
    </lineage>
</organism>
<accession>S8FXG9</accession>
<dbReference type="Proteomes" id="UP000015241">
    <property type="component" value="Unassembled WGS sequence"/>
</dbReference>
<evidence type="ECO:0000313" key="1">
    <source>
        <dbReference type="EMBL" id="EPT05821.1"/>
    </source>
</evidence>
<gene>
    <name evidence="1" type="ORF">FOMPIDRAFT_1045121</name>
</gene>
<dbReference type="HOGENOM" id="CLU_683411_0_0_1"/>
<reference evidence="1 2" key="1">
    <citation type="journal article" date="2012" name="Science">
        <title>The Paleozoic origin of enzymatic lignin decomposition reconstructed from 31 fungal genomes.</title>
        <authorList>
            <person name="Floudas D."/>
            <person name="Binder M."/>
            <person name="Riley R."/>
            <person name="Barry K."/>
            <person name="Blanchette R.A."/>
            <person name="Henrissat B."/>
            <person name="Martinez A.T."/>
            <person name="Otillar R."/>
            <person name="Spatafora J.W."/>
            <person name="Yadav J.S."/>
            <person name="Aerts A."/>
            <person name="Benoit I."/>
            <person name="Boyd A."/>
            <person name="Carlson A."/>
            <person name="Copeland A."/>
            <person name="Coutinho P.M."/>
            <person name="de Vries R.P."/>
            <person name="Ferreira P."/>
            <person name="Findley K."/>
            <person name="Foster B."/>
            <person name="Gaskell J."/>
            <person name="Glotzer D."/>
            <person name="Gorecki P."/>
            <person name="Heitman J."/>
            <person name="Hesse C."/>
            <person name="Hori C."/>
            <person name="Igarashi K."/>
            <person name="Jurgens J.A."/>
            <person name="Kallen N."/>
            <person name="Kersten P."/>
            <person name="Kohler A."/>
            <person name="Kuees U."/>
            <person name="Kumar T.K.A."/>
            <person name="Kuo A."/>
            <person name="LaButti K."/>
            <person name="Larrondo L.F."/>
            <person name="Lindquist E."/>
            <person name="Ling A."/>
            <person name="Lombard V."/>
            <person name="Lucas S."/>
            <person name="Lundell T."/>
            <person name="Martin R."/>
            <person name="McLaughlin D.J."/>
            <person name="Morgenstern I."/>
            <person name="Morin E."/>
            <person name="Murat C."/>
            <person name="Nagy L.G."/>
            <person name="Nolan M."/>
            <person name="Ohm R.A."/>
            <person name="Patyshakuliyeva A."/>
            <person name="Rokas A."/>
            <person name="Ruiz-Duenas F.J."/>
            <person name="Sabat G."/>
            <person name="Salamov A."/>
            <person name="Samejima M."/>
            <person name="Schmutz J."/>
            <person name="Slot J.C."/>
            <person name="St John F."/>
            <person name="Stenlid J."/>
            <person name="Sun H."/>
            <person name="Sun S."/>
            <person name="Syed K."/>
            <person name="Tsang A."/>
            <person name="Wiebenga A."/>
            <person name="Young D."/>
            <person name="Pisabarro A."/>
            <person name="Eastwood D.C."/>
            <person name="Martin F."/>
            <person name="Cullen D."/>
            <person name="Grigoriev I.V."/>
            <person name="Hibbett D.S."/>
        </authorList>
    </citation>
    <scope>NUCLEOTIDE SEQUENCE</scope>
    <source>
        <strain evidence="2">FP-58527</strain>
    </source>
</reference>
<dbReference type="InParanoid" id="S8FXG9"/>
<name>S8FXG9_FOMSC</name>
<dbReference type="AlphaFoldDB" id="S8FXG9"/>
<dbReference type="EMBL" id="KE504123">
    <property type="protein sequence ID" value="EPT05821.1"/>
    <property type="molecule type" value="Genomic_DNA"/>
</dbReference>
<dbReference type="OrthoDB" id="2801055at2759"/>
<protein>
    <submittedName>
        <fullName evidence="1">Uncharacterized protein</fullName>
    </submittedName>
</protein>